<reference evidence="21" key="2">
    <citation type="submission" date="2025-08" db="UniProtKB">
        <authorList>
            <consortium name="Ensembl"/>
        </authorList>
    </citation>
    <scope>IDENTIFICATION</scope>
</reference>
<dbReference type="GO" id="GO:0046872">
    <property type="term" value="F:metal ion binding"/>
    <property type="evidence" value="ECO:0007669"/>
    <property type="project" value="UniProtKB-KW"/>
</dbReference>
<dbReference type="PANTHER" id="PTHR45760:SF1">
    <property type="entry name" value="MITOCHONDRIAL GLUTATHIONE TRANSPORTER SLC25A39-RELATED"/>
    <property type="match status" value="1"/>
</dbReference>
<keyword evidence="14 20" id="KW-0472">Membrane</keyword>
<evidence type="ECO:0000256" key="13">
    <source>
        <dbReference type="ARBA" id="ARBA00023133"/>
    </source>
</evidence>
<evidence type="ECO:0000256" key="5">
    <source>
        <dbReference type="ARBA" id="ARBA00022714"/>
    </source>
</evidence>
<keyword evidence="9 20" id="KW-1133">Transmembrane helix</keyword>
<evidence type="ECO:0000313" key="21">
    <source>
        <dbReference type="Ensembl" id="ENSMUNP00000029651.1"/>
    </source>
</evidence>
<keyword evidence="3 18" id="KW-0813">Transport</keyword>
<comment type="similarity">
    <text evidence="2 18">Belongs to the mitochondrial carrier (TC 2.A.29) family.</text>
</comment>
<accession>A0A8V5GT92</accession>
<sequence>MCAPRFGGTAMAERTAPSTGGSITPVQQMVASGTGAILTSLFVTPLDVVKIRLQAQRTPFSNACPPHCVPWAQHTTWKCFLYCNGLMDHLYVCQHSTGCSAWYRSPTRFNGTLDAFVKITRYEGIRSLWSGLPPTLVMAVPATVIYFTTYDQLRDHLQTHMGSRAPHIPLLAGALARLGAVTVISPLELIRTKIQSRPLSYRQLRVCIRSAVVQDGWLSLWRGWGPTVLRDVPFSALYWFNYELVKDWLCRQPWLDGASFMVSFTSGAISGTVSMGLWGALHWALWGALGSMGSTALGSMESTALGSMGSAALGSMGSTALGSMGSTAVGSMGSTALGLYGEHCTGLYGEHCTGLYGEHCTGALWGALHWGSMGSTGLYGEHCTGALWGALHWGSMGSTAVGLYGEHCSGALWGALHWALWGALGSMGSTAVRLYGEHCTGLYGEHCTGALWEHCTGALWEHCTGLYGEHWGSMGSTALGLYGEHCTGLYGEHCTGALWEHCSGALWGALHWGSMGSTALGLYGEHCTGLYGEHCTGLYGEHCTGLYGEPHGVDGAGASPWVTAAP</sequence>
<comment type="catalytic activity">
    <reaction evidence="15">
        <text>glutathione(in) = glutathione(out)</text>
        <dbReference type="Rhea" id="RHEA:74819"/>
        <dbReference type="ChEBI" id="CHEBI:57925"/>
    </reaction>
</comment>
<dbReference type="GO" id="GO:0051537">
    <property type="term" value="F:2 iron, 2 sulfur cluster binding"/>
    <property type="evidence" value="ECO:0007669"/>
    <property type="project" value="UniProtKB-KW"/>
</dbReference>
<evidence type="ECO:0000256" key="3">
    <source>
        <dbReference type="ARBA" id="ARBA00022448"/>
    </source>
</evidence>
<dbReference type="Proteomes" id="UP000694405">
    <property type="component" value="Chromosome 17"/>
</dbReference>
<evidence type="ECO:0000256" key="8">
    <source>
        <dbReference type="ARBA" id="ARBA00022792"/>
    </source>
</evidence>
<dbReference type="GO" id="GO:0006783">
    <property type="term" value="P:heme biosynthetic process"/>
    <property type="evidence" value="ECO:0007669"/>
    <property type="project" value="UniProtKB-KW"/>
</dbReference>
<protein>
    <recommendedName>
        <fullName evidence="17">Mitochondrial glutathione transporter SLC25A39</fullName>
    </recommendedName>
    <alternativeName>
        <fullName evidence="16">Solute carrier family 25 member 39</fullName>
    </alternativeName>
</protein>
<keyword evidence="8" id="KW-0999">Mitochondrion inner membrane</keyword>
<organism evidence="21 22">
    <name type="scientific">Melopsittacus undulatus</name>
    <name type="common">Budgerigar</name>
    <name type="synonym">Psittacus undulatus</name>
    <dbReference type="NCBI Taxonomy" id="13146"/>
    <lineage>
        <taxon>Eukaryota</taxon>
        <taxon>Metazoa</taxon>
        <taxon>Chordata</taxon>
        <taxon>Craniata</taxon>
        <taxon>Vertebrata</taxon>
        <taxon>Euteleostomi</taxon>
        <taxon>Archelosauria</taxon>
        <taxon>Archosauria</taxon>
        <taxon>Dinosauria</taxon>
        <taxon>Saurischia</taxon>
        <taxon>Theropoda</taxon>
        <taxon>Coelurosauria</taxon>
        <taxon>Aves</taxon>
        <taxon>Neognathae</taxon>
        <taxon>Neoaves</taxon>
        <taxon>Telluraves</taxon>
        <taxon>Australaves</taxon>
        <taxon>Psittaciformes</taxon>
        <taxon>Psittaculidae</taxon>
        <taxon>Melopsittacus</taxon>
    </lineage>
</organism>
<dbReference type="AlphaFoldDB" id="A0A8V5GT92"/>
<evidence type="ECO:0000313" key="22">
    <source>
        <dbReference type="Proteomes" id="UP000694405"/>
    </source>
</evidence>
<evidence type="ECO:0000256" key="17">
    <source>
        <dbReference type="ARBA" id="ARBA00044796"/>
    </source>
</evidence>
<evidence type="ECO:0000256" key="16">
    <source>
        <dbReference type="ARBA" id="ARBA00041895"/>
    </source>
</evidence>
<keyword evidence="13" id="KW-0350">Heme biosynthesis</keyword>
<dbReference type="InterPro" id="IPR018108">
    <property type="entry name" value="MCP_transmembrane"/>
</dbReference>
<dbReference type="GO" id="GO:1990542">
    <property type="term" value="P:mitochondrial transmembrane transport"/>
    <property type="evidence" value="ECO:0007669"/>
    <property type="project" value="InterPro"/>
</dbReference>
<feature type="region of interest" description="Disordered" evidence="19">
    <location>
        <begin position="1"/>
        <end position="22"/>
    </location>
</feature>
<evidence type="ECO:0000256" key="12">
    <source>
        <dbReference type="ARBA" id="ARBA00023128"/>
    </source>
</evidence>
<evidence type="ECO:0000256" key="15">
    <source>
        <dbReference type="ARBA" id="ARBA00036017"/>
    </source>
</evidence>
<evidence type="ECO:0000256" key="10">
    <source>
        <dbReference type="ARBA" id="ARBA00023004"/>
    </source>
</evidence>
<keyword evidence="5" id="KW-0001">2Fe-2S</keyword>
<dbReference type="GO" id="GO:0005743">
    <property type="term" value="C:mitochondrial inner membrane"/>
    <property type="evidence" value="ECO:0007669"/>
    <property type="project" value="UniProtKB-SubCell"/>
</dbReference>
<evidence type="ECO:0000256" key="6">
    <source>
        <dbReference type="ARBA" id="ARBA00022723"/>
    </source>
</evidence>
<name>A0A8V5GT92_MELUD</name>
<dbReference type="PROSITE" id="PS50920">
    <property type="entry name" value="SOLCAR"/>
    <property type="match status" value="2"/>
</dbReference>
<dbReference type="SUPFAM" id="SSF103506">
    <property type="entry name" value="Mitochondrial carrier"/>
    <property type="match status" value="1"/>
</dbReference>
<evidence type="ECO:0000256" key="19">
    <source>
        <dbReference type="SAM" id="MobiDB-lite"/>
    </source>
</evidence>
<comment type="subcellular location">
    <subcellularLocation>
        <location evidence="1">Mitochondrion inner membrane</location>
        <topology evidence="1">Multi-pass membrane protein</topology>
    </subcellularLocation>
</comment>
<evidence type="ECO:0000256" key="20">
    <source>
        <dbReference type="SAM" id="Phobius"/>
    </source>
</evidence>
<reference evidence="21" key="1">
    <citation type="submission" date="2020-03" db="EMBL/GenBank/DDBJ databases">
        <title>Melopsittacus undulatus (budgerigar) genome, bMelUnd1, maternal haplotype with Z.</title>
        <authorList>
            <person name="Gedman G."/>
            <person name="Mountcastle J."/>
            <person name="Haase B."/>
            <person name="Formenti G."/>
            <person name="Wright T."/>
            <person name="Apodaca J."/>
            <person name="Pelan S."/>
            <person name="Chow W."/>
            <person name="Rhie A."/>
            <person name="Howe K."/>
            <person name="Fedrigo O."/>
            <person name="Jarvis E.D."/>
        </authorList>
    </citation>
    <scope>NUCLEOTIDE SEQUENCE [LARGE SCALE GENOMIC DNA]</scope>
</reference>
<dbReference type="Gene3D" id="1.50.40.10">
    <property type="entry name" value="Mitochondrial carrier domain"/>
    <property type="match status" value="1"/>
</dbReference>
<dbReference type="InterPro" id="IPR045315">
    <property type="entry name" value="Mtm1-like"/>
</dbReference>
<feature type="transmembrane region" description="Helical" evidence="20">
    <location>
        <begin position="128"/>
        <end position="148"/>
    </location>
</feature>
<evidence type="ECO:0000256" key="1">
    <source>
        <dbReference type="ARBA" id="ARBA00004448"/>
    </source>
</evidence>
<gene>
    <name evidence="21" type="primary">LOC117437078</name>
</gene>
<dbReference type="Ensembl" id="ENSMUNT00000032213.1">
    <property type="protein sequence ID" value="ENSMUNP00000029651.1"/>
    <property type="gene ID" value="ENSMUNG00000020239.1"/>
</dbReference>
<evidence type="ECO:0000256" key="11">
    <source>
        <dbReference type="ARBA" id="ARBA00023014"/>
    </source>
</evidence>
<proteinExistence type="inferred from homology"/>
<evidence type="ECO:0000256" key="4">
    <source>
        <dbReference type="ARBA" id="ARBA00022692"/>
    </source>
</evidence>
<keyword evidence="22" id="KW-1185">Reference proteome</keyword>
<dbReference type="PANTHER" id="PTHR45760">
    <property type="entry name" value="FI19922P1-RELATED"/>
    <property type="match status" value="1"/>
</dbReference>
<evidence type="ECO:0000256" key="2">
    <source>
        <dbReference type="ARBA" id="ARBA00006375"/>
    </source>
</evidence>
<keyword evidence="4 18" id="KW-0812">Transmembrane</keyword>
<keyword evidence="11" id="KW-0411">Iron-sulfur</keyword>
<keyword evidence="12" id="KW-0496">Mitochondrion</keyword>
<evidence type="ECO:0000256" key="7">
    <source>
        <dbReference type="ARBA" id="ARBA00022737"/>
    </source>
</evidence>
<reference evidence="21" key="3">
    <citation type="submission" date="2025-09" db="UniProtKB">
        <authorList>
            <consortium name="Ensembl"/>
        </authorList>
    </citation>
    <scope>IDENTIFICATION</scope>
</reference>
<evidence type="ECO:0000256" key="14">
    <source>
        <dbReference type="ARBA" id="ARBA00023136"/>
    </source>
</evidence>
<evidence type="ECO:0000256" key="9">
    <source>
        <dbReference type="ARBA" id="ARBA00022989"/>
    </source>
</evidence>
<dbReference type="Pfam" id="PF00153">
    <property type="entry name" value="Mito_carr"/>
    <property type="match status" value="3"/>
</dbReference>
<feature type="transmembrane region" description="Helical" evidence="20">
    <location>
        <begin position="168"/>
        <end position="190"/>
    </location>
</feature>
<keyword evidence="10" id="KW-0408">Iron</keyword>
<evidence type="ECO:0000256" key="18">
    <source>
        <dbReference type="RuleBase" id="RU000488"/>
    </source>
</evidence>
<dbReference type="InterPro" id="IPR023395">
    <property type="entry name" value="MCP_dom_sf"/>
</dbReference>
<keyword evidence="6" id="KW-0479">Metal-binding</keyword>
<keyword evidence="7" id="KW-0677">Repeat</keyword>